<name>A0A8H8DDU0_9ASCO</name>
<evidence type="ECO:0000313" key="2">
    <source>
        <dbReference type="Proteomes" id="UP000669133"/>
    </source>
</evidence>
<gene>
    <name evidence="1" type="ORF">I9W82_001439</name>
</gene>
<protein>
    <submittedName>
        <fullName evidence="1">Uncharacterized protein</fullName>
    </submittedName>
</protein>
<dbReference type="AlphaFoldDB" id="A0A8H8DDU0"/>
<accession>A0A8H8DDU0</accession>
<comment type="caution">
    <text evidence="1">The sequence shown here is derived from an EMBL/GenBank/DDBJ whole genome shotgun (WGS) entry which is preliminary data.</text>
</comment>
<keyword evidence="2" id="KW-1185">Reference proteome</keyword>
<dbReference type="GeneID" id="93650068"/>
<dbReference type="OrthoDB" id="10566832at2759"/>
<dbReference type="Proteomes" id="UP000669133">
    <property type="component" value="Unassembled WGS sequence"/>
</dbReference>
<dbReference type="EMBL" id="JAEOAQ010000001">
    <property type="protein sequence ID" value="KAG5422344.1"/>
    <property type="molecule type" value="Genomic_DNA"/>
</dbReference>
<dbReference type="RefSeq" id="XP_067551460.1">
    <property type="nucleotide sequence ID" value="XM_067690184.1"/>
</dbReference>
<proteinExistence type="predicted"/>
<reference evidence="1 2" key="1">
    <citation type="submission" date="2020-12" db="EMBL/GenBank/DDBJ databases">
        <title>Effect of drift, selection, and recombination on the evolution of hybrid genomes in Candida yeast pathogens.</title>
        <authorList>
            <person name="Mixao V."/>
            <person name="Ksiezopolska E."/>
            <person name="Saus E."/>
            <person name="Boekhout T."/>
            <person name="Gacser A."/>
            <person name="Gabaldon T."/>
        </authorList>
    </citation>
    <scope>NUCLEOTIDE SEQUENCE [LARGE SCALE GENOMIC DNA]</scope>
    <source>
        <strain evidence="1 2">BP57</strain>
    </source>
</reference>
<sequence length="139" mass="15857">MRKILSPARKLGFASKDLFLNLIAEYGVMQAHDKVKIVTDFWEKLIDPQVTLKVKFAIQNQLEQFMDNLDTTEQSAIKNLNLSKPKFVSKFLETHDPVLSTAQLKRFATVHPDLENTLTNEPTVNATWRAKSVTTQNVN</sequence>
<organism evidence="1 2">
    <name type="scientific">Candida metapsilosis</name>
    <dbReference type="NCBI Taxonomy" id="273372"/>
    <lineage>
        <taxon>Eukaryota</taxon>
        <taxon>Fungi</taxon>
        <taxon>Dikarya</taxon>
        <taxon>Ascomycota</taxon>
        <taxon>Saccharomycotina</taxon>
        <taxon>Pichiomycetes</taxon>
        <taxon>Debaryomycetaceae</taxon>
        <taxon>Candida/Lodderomyces clade</taxon>
        <taxon>Candida</taxon>
    </lineage>
</organism>
<evidence type="ECO:0000313" key="1">
    <source>
        <dbReference type="EMBL" id="KAG5422344.1"/>
    </source>
</evidence>